<gene>
    <name evidence="1" type="ORF">K668_00850</name>
</gene>
<proteinExistence type="predicted"/>
<dbReference type="AlphaFoldDB" id="A0A059Y3K7"/>
<organism evidence="1 2">
    <name type="scientific">Mycoplasmopsis bovis CQ-W70</name>
    <dbReference type="NCBI Taxonomy" id="1316930"/>
    <lineage>
        <taxon>Bacteria</taxon>
        <taxon>Bacillati</taxon>
        <taxon>Mycoplasmatota</taxon>
        <taxon>Mycoplasmoidales</taxon>
        <taxon>Metamycoplasmataceae</taxon>
        <taxon>Mycoplasmopsis</taxon>
    </lineage>
</organism>
<sequence>MIVILVVNYCYWITKNKNITIILNALDFVITLIGKYIPETKAEASKIALKEHLPFYITATIIPIEEQIIERKIIPRIIKLKLMVAINTQGFKGKTDILLYITVSFITLKTLKAKQFELLGKPKKLCRN</sequence>
<name>A0A059Y3K7_MYCBV</name>
<reference evidence="1 2" key="1">
    <citation type="submission" date="2013-04" db="EMBL/GenBank/DDBJ databases">
        <authorList>
            <person name="Lin L."/>
            <person name="Zeng Z."/>
            <person name="Xie J."/>
            <person name="Luo L."/>
            <person name="Yang Z."/>
            <person name="Liang W."/>
            <person name="Lin H."/>
            <person name="Dong C."/>
            <person name="Sun Y."/>
        </authorList>
    </citation>
    <scope>NUCLEOTIDE SEQUENCE [LARGE SCALE GENOMIC DNA]</scope>
    <source>
        <strain evidence="1 2">CQ-W70</strain>
    </source>
</reference>
<accession>A0A059Y3K7</accession>
<dbReference type="KEGG" id="mbq:K668_00850"/>
<protein>
    <submittedName>
        <fullName evidence="1">Uncharacterized protein</fullName>
    </submittedName>
</protein>
<dbReference type="HOGENOM" id="CLU_1957117_0_0_14"/>
<evidence type="ECO:0000313" key="2">
    <source>
        <dbReference type="Proteomes" id="UP000027182"/>
    </source>
</evidence>
<evidence type="ECO:0000313" key="1">
    <source>
        <dbReference type="EMBL" id="AIA33758.1"/>
    </source>
</evidence>
<dbReference type="Proteomes" id="UP000027182">
    <property type="component" value="Chromosome"/>
</dbReference>
<dbReference type="RefSeq" id="WP_013954618.1">
    <property type="nucleotide sequence ID" value="NZ_CP005933.1"/>
</dbReference>
<dbReference type="EMBL" id="CP005933">
    <property type="protein sequence ID" value="AIA33758.1"/>
    <property type="molecule type" value="Genomic_DNA"/>
</dbReference>